<dbReference type="Proteomes" id="UP000612282">
    <property type="component" value="Unassembled WGS sequence"/>
</dbReference>
<accession>A0ABQ3XF68</accession>
<gene>
    <name evidence="2" type="ORF">Aco03nite_055320</name>
</gene>
<keyword evidence="1" id="KW-0472">Membrane</keyword>
<evidence type="ECO:0000313" key="2">
    <source>
        <dbReference type="EMBL" id="GID57128.1"/>
    </source>
</evidence>
<dbReference type="Gene3D" id="2.40.50.140">
    <property type="entry name" value="Nucleic acid-binding proteins"/>
    <property type="match status" value="1"/>
</dbReference>
<evidence type="ECO:0000256" key="1">
    <source>
        <dbReference type="SAM" id="Phobius"/>
    </source>
</evidence>
<keyword evidence="1" id="KW-1133">Transmembrane helix</keyword>
<feature type="transmembrane region" description="Helical" evidence="1">
    <location>
        <begin position="94"/>
        <end position="115"/>
    </location>
</feature>
<reference evidence="2 3" key="1">
    <citation type="submission" date="2021-01" db="EMBL/GenBank/DDBJ databases">
        <title>Whole genome shotgun sequence of Actinoplanes couchii NBRC 106145.</title>
        <authorList>
            <person name="Komaki H."/>
            <person name="Tamura T."/>
        </authorList>
    </citation>
    <scope>NUCLEOTIDE SEQUENCE [LARGE SCALE GENOMIC DNA]</scope>
    <source>
        <strain evidence="2 3">NBRC 106145</strain>
    </source>
</reference>
<dbReference type="EMBL" id="BOMG01000065">
    <property type="protein sequence ID" value="GID57128.1"/>
    <property type="molecule type" value="Genomic_DNA"/>
</dbReference>
<feature type="transmembrane region" description="Helical" evidence="1">
    <location>
        <begin position="26"/>
        <end position="49"/>
    </location>
</feature>
<comment type="caution">
    <text evidence="2">The sequence shown here is derived from an EMBL/GenBank/DDBJ whole genome shotgun (WGS) entry which is preliminary data.</text>
</comment>
<sequence length="197" mass="19917">MVVRPTPRVALLVYPDPTGRTGGGPVLTATVVFLVIGGVAVVLLALALLGGELLHFGHPDASGPLSTEVAAGFLGAFGFVGAAASELLDARTAAVISIAVAIGALAAFPAAWLAWRLARAVRNMRTDATPQRANLVGSLGTVVTSVPAGSGYGEVTLRLGGQPVKVYARADRAIPTGAQVFVIEAPSDTSVVVEQTP</sequence>
<dbReference type="InterPro" id="IPR012340">
    <property type="entry name" value="NA-bd_OB-fold"/>
</dbReference>
<keyword evidence="3" id="KW-1185">Reference proteome</keyword>
<organism evidence="2 3">
    <name type="scientific">Actinoplanes couchii</name>
    <dbReference type="NCBI Taxonomy" id="403638"/>
    <lineage>
        <taxon>Bacteria</taxon>
        <taxon>Bacillati</taxon>
        <taxon>Actinomycetota</taxon>
        <taxon>Actinomycetes</taxon>
        <taxon>Micromonosporales</taxon>
        <taxon>Micromonosporaceae</taxon>
        <taxon>Actinoplanes</taxon>
    </lineage>
</organism>
<keyword evidence="1" id="KW-0812">Transmembrane</keyword>
<name>A0ABQ3XF68_9ACTN</name>
<feature type="transmembrane region" description="Helical" evidence="1">
    <location>
        <begin position="69"/>
        <end position="88"/>
    </location>
</feature>
<evidence type="ECO:0000313" key="3">
    <source>
        <dbReference type="Proteomes" id="UP000612282"/>
    </source>
</evidence>
<proteinExistence type="predicted"/>
<evidence type="ECO:0008006" key="4">
    <source>
        <dbReference type="Google" id="ProtNLM"/>
    </source>
</evidence>
<protein>
    <recommendedName>
        <fullName evidence="4">NfeD-like C-terminal domain-containing protein</fullName>
    </recommendedName>
</protein>